<dbReference type="RefSeq" id="WP_273555155.1">
    <property type="nucleotide sequence ID" value="NZ_JAQRFI010000022.1"/>
</dbReference>
<name>A0ABT5LFU1_9GAMM</name>
<keyword evidence="2" id="KW-1185">Reference proteome</keyword>
<protein>
    <submittedName>
        <fullName evidence="1">Uncharacterized protein</fullName>
    </submittedName>
</protein>
<dbReference type="EMBL" id="JAQRFI010000022">
    <property type="protein sequence ID" value="MDC9589839.1"/>
    <property type="molecule type" value="Genomic_DNA"/>
</dbReference>
<evidence type="ECO:0000313" key="1">
    <source>
        <dbReference type="EMBL" id="MDC9589839.1"/>
    </source>
</evidence>
<reference evidence="1 2" key="1">
    <citation type="submission" date="2023-02" db="EMBL/GenBank/DDBJ databases">
        <title>Entomopathogenic bacteria.</title>
        <authorList>
            <person name="Machado R.A."/>
        </authorList>
    </citation>
    <scope>NUCLEOTIDE SEQUENCE [LARGE SCALE GENOMIC DNA]</scope>
    <source>
        <strain evidence="1 2">XENO-10</strain>
    </source>
</reference>
<proteinExistence type="predicted"/>
<sequence>MTELQEAIVTFRSMSEADAIYDLLREHLEIPENYAELEQRGELAEEYRESLIVYRAISQEAL</sequence>
<comment type="caution">
    <text evidence="1">The sequence shown here is derived from an EMBL/GenBank/DDBJ whole genome shotgun (WGS) entry which is preliminary data.</text>
</comment>
<dbReference type="Proteomes" id="UP001217178">
    <property type="component" value="Unassembled WGS sequence"/>
</dbReference>
<accession>A0ABT5LFU1</accession>
<gene>
    <name evidence="1" type="ORF">PSI23_11145</name>
</gene>
<evidence type="ECO:0000313" key="2">
    <source>
        <dbReference type="Proteomes" id="UP001217178"/>
    </source>
</evidence>
<organism evidence="1 2">
    <name type="scientific">Xenorhabdus yunnanensis</name>
    <dbReference type="NCBI Taxonomy" id="3025878"/>
    <lineage>
        <taxon>Bacteria</taxon>
        <taxon>Pseudomonadati</taxon>
        <taxon>Pseudomonadota</taxon>
        <taxon>Gammaproteobacteria</taxon>
        <taxon>Enterobacterales</taxon>
        <taxon>Morganellaceae</taxon>
        <taxon>Xenorhabdus</taxon>
    </lineage>
</organism>